<reference evidence="2" key="1">
    <citation type="submission" date="2019-08" db="EMBL/GenBank/DDBJ databases">
        <title>Phocoena sinus (Vaquita) genome, mPhoSin1, primary haplotype.</title>
        <authorList>
            <person name="Morin P."/>
            <person name="Mountcastle J."/>
            <person name="Fungtammasan C."/>
            <person name="Rhie A."/>
            <person name="Rojas-Bracho L."/>
            <person name="Smith C.R."/>
            <person name="Taylor B.L."/>
            <person name="Gulland F.M.D."/>
            <person name="Musser W."/>
            <person name="Houck M."/>
            <person name="Haase B."/>
            <person name="Paez S."/>
            <person name="Howe K."/>
            <person name="Torrance J."/>
            <person name="Formenti G."/>
            <person name="Phillippy A."/>
            <person name="Ryder O."/>
            <person name="Jarvis E.D."/>
            <person name="Fedrigo O."/>
        </authorList>
    </citation>
    <scope>NUCLEOTIDE SEQUENCE [LARGE SCALE GENOMIC DNA]</scope>
</reference>
<accession>A0A8C9CP52</accession>
<evidence type="ECO:0000313" key="3">
    <source>
        <dbReference type="Proteomes" id="UP000694554"/>
    </source>
</evidence>
<reference evidence="2" key="3">
    <citation type="submission" date="2025-09" db="UniProtKB">
        <authorList>
            <consortium name="Ensembl"/>
        </authorList>
    </citation>
    <scope>IDENTIFICATION</scope>
</reference>
<reference evidence="2" key="2">
    <citation type="submission" date="2025-08" db="UniProtKB">
        <authorList>
            <consortium name="Ensembl"/>
        </authorList>
    </citation>
    <scope>IDENTIFICATION</scope>
</reference>
<proteinExistence type="predicted"/>
<evidence type="ECO:0000259" key="1">
    <source>
        <dbReference type="PROSITE" id="PS50805"/>
    </source>
</evidence>
<dbReference type="InterPro" id="IPR001909">
    <property type="entry name" value="KRAB"/>
</dbReference>
<dbReference type="AlphaFoldDB" id="A0A8C9CP52"/>
<dbReference type="InterPro" id="IPR050169">
    <property type="entry name" value="Krueppel_C2H2_ZnF"/>
</dbReference>
<dbReference type="GeneTree" id="ENSGT01030000234846"/>
<keyword evidence="3" id="KW-1185">Reference proteome</keyword>
<dbReference type="SUPFAM" id="SSF109640">
    <property type="entry name" value="KRAB domain (Kruppel-associated box)"/>
    <property type="match status" value="1"/>
</dbReference>
<dbReference type="InterPro" id="IPR036051">
    <property type="entry name" value="KRAB_dom_sf"/>
</dbReference>
<dbReference type="PANTHER" id="PTHR23232:SF158">
    <property type="entry name" value="KRAB DOMAIN-CONTAINING PROTEIN 5"/>
    <property type="match status" value="1"/>
</dbReference>
<name>A0A8C9CP52_PHOSS</name>
<dbReference type="CDD" id="cd07765">
    <property type="entry name" value="KRAB_A-box"/>
    <property type="match status" value="1"/>
</dbReference>
<dbReference type="Proteomes" id="UP000694554">
    <property type="component" value="Chromosome 19"/>
</dbReference>
<dbReference type="Ensembl" id="ENSPSNT00000026472.1">
    <property type="protein sequence ID" value="ENSPSNP00000023540.1"/>
    <property type="gene ID" value="ENSPSNG00000017207.1"/>
</dbReference>
<dbReference type="GO" id="GO:0006355">
    <property type="term" value="P:regulation of DNA-templated transcription"/>
    <property type="evidence" value="ECO:0007669"/>
    <property type="project" value="InterPro"/>
</dbReference>
<dbReference type="Pfam" id="PF01352">
    <property type="entry name" value="KRAB"/>
    <property type="match status" value="1"/>
</dbReference>
<dbReference type="PANTHER" id="PTHR23232">
    <property type="entry name" value="KRAB DOMAIN C2H2 ZINC FINGER"/>
    <property type="match status" value="1"/>
</dbReference>
<dbReference type="PROSITE" id="PS50805">
    <property type="entry name" value="KRAB"/>
    <property type="match status" value="1"/>
</dbReference>
<sequence length="87" mass="10091">LDVCAPLTFKDVAVEFTQEWERLDPAQRALYRDVMEETSGSLLSVGEDNFPPSRRWDLLLDIFAFFLCASWEPLFCLTDLKSLLTWT</sequence>
<feature type="domain" description="KRAB" evidence="1">
    <location>
        <begin position="7"/>
        <end position="87"/>
    </location>
</feature>
<dbReference type="SMART" id="SM00349">
    <property type="entry name" value="KRAB"/>
    <property type="match status" value="1"/>
</dbReference>
<organism evidence="2 3">
    <name type="scientific">Phocoena sinus</name>
    <name type="common">Vaquita</name>
    <dbReference type="NCBI Taxonomy" id="42100"/>
    <lineage>
        <taxon>Eukaryota</taxon>
        <taxon>Metazoa</taxon>
        <taxon>Chordata</taxon>
        <taxon>Craniata</taxon>
        <taxon>Vertebrata</taxon>
        <taxon>Euteleostomi</taxon>
        <taxon>Mammalia</taxon>
        <taxon>Eutheria</taxon>
        <taxon>Laurasiatheria</taxon>
        <taxon>Artiodactyla</taxon>
        <taxon>Whippomorpha</taxon>
        <taxon>Cetacea</taxon>
        <taxon>Odontoceti</taxon>
        <taxon>Phocoenidae</taxon>
        <taxon>Phocoena</taxon>
    </lineage>
</organism>
<evidence type="ECO:0000313" key="2">
    <source>
        <dbReference type="Ensembl" id="ENSPSNP00000023540.1"/>
    </source>
</evidence>
<dbReference type="Gene3D" id="6.10.140.140">
    <property type="match status" value="1"/>
</dbReference>
<protein>
    <recommendedName>
        <fullName evidence="1">KRAB domain-containing protein</fullName>
    </recommendedName>
</protein>